<evidence type="ECO:0000313" key="1">
    <source>
        <dbReference type="EMBL" id="POG78956.1"/>
    </source>
</evidence>
<protein>
    <submittedName>
        <fullName evidence="1">Uncharacterized protein</fullName>
    </submittedName>
</protein>
<proteinExistence type="predicted"/>
<sequence length="80" mass="9347">MKNLKKNLMDHKILGMIQHKLNCSDKKPQLLNKIILLKAFKRKLVNSKDKRKKIQVVPLHLIPQTSMQSVDIVQILRIIP</sequence>
<evidence type="ECO:0000313" key="2">
    <source>
        <dbReference type="Proteomes" id="UP000018888"/>
    </source>
</evidence>
<comment type="caution">
    <text evidence="1">The sequence shown here is derived from an EMBL/GenBank/DDBJ whole genome shotgun (WGS) entry which is preliminary data.</text>
</comment>
<organism evidence="1 2">
    <name type="scientific">Rhizophagus irregularis (strain DAOM 181602 / DAOM 197198 / MUCL 43194)</name>
    <name type="common">Arbuscular mycorrhizal fungus</name>
    <name type="synonym">Glomus intraradices</name>
    <dbReference type="NCBI Taxonomy" id="747089"/>
    <lineage>
        <taxon>Eukaryota</taxon>
        <taxon>Fungi</taxon>
        <taxon>Fungi incertae sedis</taxon>
        <taxon>Mucoromycota</taxon>
        <taxon>Glomeromycotina</taxon>
        <taxon>Glomeromycetes</taxon>
        <taxon>Glomerales</taxon>
        <taxon>Glomeraceae</taxon>
        <taxon>Rhizophagus</taxon>
    </lineage>
</organism>
<accession>A0A2P4QMU4</accession>
<name>A0A2P4QMU4_RHIID</name>
<gene>
    <name evidence="1" type="ORF">GLOIN_2v1534161</name>
</gene>
<dbReference type="AlphaFoldDB" id="A0A2P4QMU4"/>
<dbReference type="Proteomes" id="UP000018888">
    <property type="component" value="Unassembled WGS sequence"/>
</dbReference>
<reference evidence="1 2" key="2">
    <citation type="journal article" date="2018" name="New Phytol.">
        <title>High intraspecific genome diversity in the model arbuscular mycorrhizal symbiont Rhizophagus irregularis.</title>
        <authorList>
            <person name="Chen E.C.H."/>
            <person name="Morin E."/>
            <person name="Beaudet D."/>
            <person name="Noel J."/>
            <person name="Yildirir G."/>
            <person name="Ndikumana S."/>
            <person name="Charron P."/>
            <person name="St-Onge C."/>
            <person name="Giorgi J."/>
            <person name="Kruger M."/>
            <person name="Marton T."/>
            <person name="Ropars J."/>
            <person name="Grigoriev I.V."/>
            <person name="Hainaut M."/>
            <person name="Henrissat B."/>
            <person name="Roux C."/>
            <person name="Martin F."/>
            <person name="Corradi N."/>
        </authorList>
    </citation>
    <scope>NUCLEOTIDE SEQUENCE [LARGE SCALE GENOMIC DNA]</scope>
    <source>
        <strain evidence="1 2">DAOM 197198</strain>
    </source>
</reference>
<dbReference type="EMBL" id="AUPC02000029">
    <property type="protein sequence ID" value="POG78956.1"/>
    <property type="molecule type" value="Genomic_DNA"/>
</dbReference>
<reference evidence="1 2" key="1">
    <citation type="journal article" date="2013" name="Proc. Natl. Acad. Sci. U.S.A.">
        <title>Genome of an arbuscular mycorrhizal fungus provides insight into the oldest plant symbiosis.</title>
        <authorList>
            <person name="Tisserant E."/>
            <person name="Malbreil M."/>
            <person name="Kuo A."/>
            <person name="Kohler A."/>
            <person name="Symeonidi A."/>
            <person name="Balestrini R."/>
            <person name="Charron P."/>
            <person name="Duensing N."/>
            <person name="Frei Dit Frey N."/>
            <person name="Gianinazzi-Pearson V."/>
            <person name="Gilbert L.B."/>
            <person name="Handa Y."/>
            <person name="Herr J.R."/>
            <person name="Hijri M."/>
            <person name="Koul R."/>
            <person name="Kawaguchi M."/>
            <person name="Krajinski F."/>
            <person name="Lammers P.J."/>
            <person name="Masclaux F.G."/>
            <person name="Murat C."/>
            <person name="Morin E."/>
            <person name="Ndikumana S."/>
            <person name="Pagni M."/>
            <person name="Petitpierre D."/>
            <person name="Requena N."/>
            <person name="Rosikiewicz P."/>
            <person name="Riley R."/>
            <person name="Saito K."/>
            <person name="San Clemente H."/>
            <person name="Shapiro H."/>
            <person name="van Tuinen D."/>
            <person name="Becard G."/>
            <person name="Bonfante P."/>
            <person name="Paszkowski U."/>
            <person name="Shachar-Hill Y.Y."/>
            <person name="Tuskan G.A."/>
            <person name="Young P.W."/>
            <person name="Sanders I.R."/>
            <person name="Henrissat B."/>
            <person name="Rensing S.A."/>
            <person name="Grigoriev I.V."/>
            <person name="Corradi N."/>
            <person name="Roux C."/>
            <person name="Martin F."/>
        </authorList>
    </citation>
    <scope>NUCLEOTIDE SEQUENCE [LARGE SCALE GENOMIC DNA]</scope>
    <source>
        <strain evidence="1 2">DAOM 197198</strain>
    </source>
</reference>
<keyword evidence="2" id="KW-1185">Reference proteome</keyword>